<name>A0A0D5LNU5_MAREN</name>
<dbReference type="OrthoDB" id="8454349at2"/>
<dbReference type="HOGENOM" id="CLU_132623_2_3_5"/>
<dbReference type="EMBL" id="CP010803">
    <property type="protein sequence ID" value="AJY45821.1"/>
    <property type="molecule type" value="Genomic_DNA"/>
</dbReference>
<dbReference type="STRING" id="1486262.TM49_09185"/>
<evidence type="ECO:0000256" key="2">
    <source>
        <dbReference type="SAM" id="Phobius"/>
    </source>
</evidence>
<protein>
    <recommendedName>
        <fullName evidence="5">DUF883 domain-containing protein</fullName>
    </recommendedName>
</protein>
<feature type="region of interest" description="Disordered" evidence="1">
    <location>
        <begin position="1"/>
        <end position="21"/>
    </location>
</feature>
<evidence type="ECO:0000313" key="4">
    <source>
        <dbReference type="Proteomes" id="UP000032611"/>
    </source>
</evidence>
<proteinExistence type="predicted"/>
<keyword evidence="4" id="KW-1185">Reference proteome</keyword>
<accession>A0A0D5LNU5</accession>
<reference evidence="3 4" key="1">
    <citation type="journal article" date="2015" name="Genome Announc.">
        <title>Complete genome sequence of Martelella endophytica YC6887, which has antifungal activity associated with a halophyte.</title>
        <authorList>
            <person name="Khan A."/>
            <person name="Khan H."/>
            <person name="Chung E.J."/>
            <person name="Hossain M.T."/>
            <person name="Chung Y.R."/>
        </authorList>
    </citation>
    <scope>NUCLEOTIDE SEQUENCE [LARGE SCALE GENOMIC DNA]</scope>
    <source>
        <strain evidence="3">YC6887</strain>
    </source>
</reference>
<dbReference type="PATRIC" id="fig|1486262.3.peg.1900"/>
<gene>
    <name evidence="3" type="ORF">TM49_09185</name>
</gene>
<keyword evidence="2" id="KW-0472">Membrane</keyword>
<keyword evidence="2" id="KW-0812">Transmembrane</keyword>
<sequence length="113" mass="12223">MAENKSTSARAASAASSKTEADIQAQIDQLRGDIANLTKLIGDLGSEKASQARARAEKLRDDATKAGQEAYDRARDEALSMEEDLEDRIRMKPLQSILIAAGVGFLAALFTRR</sequence>
<evidence type="ECO:0008006" key="5">
    <source>
        <dbReference type="Google" id="ProtNLM"/>
    </source>
</evidence>
<organism evidence="3 4">
    <name type="scientific">Martelella endophytica</name>
    <dbReference type="NCBI Taxonomy" id="1486262"/>
    <lineage>
        <taxon>Bacteria</taxon>
        <taxon>Pseudomonadati</taxon>
        <taxon>Pseudomonadota</taxon>
        <taxon>Alphaproteobacteria</taxon>
        <taxon>Hyphomicrobiales</taxon>
        <taxon>Aurantimonadaceae</taxon>
        <taxon>Martelella</taxon>
    </lineage>
</organism>
<evidence type="ECO:0000256" key="1">
    <source>
        <dbReference type="SAM" id="MobiDB-lite"/>
    </source>
</evidence>
<dbReference type="Proteomes" id="UP000032611">
    <property type="component" value="Chromosome"/>
</dbReference>
<feature type="transmembrane region" description="Helical" evidence="2">
    <location>
        <begin position="94"/>
        <end position="111"/>
    </location>
</feature>
<keyword evidence="2" id="KW-1133">Transmembrane helix</keyword>
<dbReference type="RefSeq" id="WP_045680734.1">
    <property type="nucleotide sequence ID" value="NZ_CP010803.1"/>
</dbReference>
<dbReference type="KEGG" id="mey:TM49_09185"/>
<evidence type="ECO:0000313" key="3">
    <source>
        <dbReference type="EMBL" id="AJY45821.1"/>
    </source>
</evidence>
<feature type="compositionally biased region" description="Low complexity" evidence="1">
    <location>
        <begin position="1"/>
        <end position="17"/>
    </location>
</feature>
<dbReference type="AlphaFoldDB" id="A0A0D5LNU5"/>